<feature type="compositionally biased region" description="Polar residues" evidence="1">
    <location>
        <begin position="247"/>
        <end position="257"/>
    </location>
</feature>
<dbReference type="STRING" id="1220924.W2RWP3"/>
<feature type="region of interest" description="Disordered" evidence="1">
    <location>
        <begin position="176"/>
        <end position="211"/>
    </location>
</feature>
<gene>
    <name evidence="2" type="ORF">HMPREF1541_05030</name>
</gene>
<dbReference type="GO" id="GO:0003676">
    <property type="term" value="F:nucleic acid binding"/>
    <property type="evidence" value="ECO:0007669"/>
    <property type="project" value="InterPro"/>
</dbReference>
<dbReference type="InParanoid" id="W2RWP3"/>
<dbReference type="HOGENOM" id="CLU_024590_0_0_1"/>
<evidence type="ECO:0000313" key="2">
    <source>
        <dbReference type="EMBL" id="ETN40750.1"/>
    </source>
</evidence>
<feature type="region of interest" description="Disordered" evidence="1">
    <location>
        <begin position="73"/>
        <end position="158"/>
    </location>
</feature>
<feature type="compositionally biased region" description="Low complexity" evidence="1">
    <location>
        <begin position="296"/>
        <end position="306"/>
    </location>
</feature>
<keyword evidence="3" id="KW-1185">Reference proteome</keyword>
<feature type="compositionally biased region" description="Polar residues" evidence="1">
    <location>
        <begin position="435"/>
        <end position="449"/>
    </location>
</feature>
<dbReference type="InterPro" id="IPR012677">
    <property type="entry name" value="Nucleotide-bd_a/b_plait_sf"/>
</dbReference>
<proteinExistence type="predicted"/>
<dbReference type="RefSeq" id="XP_008717593.1">
    <property type="nucleotide sequence ID" value="XM_008719371.1"/>
</dbReference>
<dbReference type="EMBL" id="KB822720">
    <property type="protein sequence ID" value="ETN40750.1"/>
    <property type="molecule type" value="Genomic_DNA"/>
</dbReference>
<dbReference type="eggNOG" id="ENOG502SKB6">
    <property type="taxonomic scope" value="Eukaryota"/>
</dbReference>
<feature type="region of interest" description="Disordered" evidence="1">
    <location>
        <begin position="228"/>
        <end position="344"/>
    </location>
</feature>
<dbReference type="Proteomes" id="UP000030752">
    <property type="component" value="Unassembled WGS sequence"/>
</dbReference>
<accession>W2RWP3</accession>
<feature type="compositionally biased region" description="Low complexity" evidence="1">
    <location>
        <begin position="279"/>
        <end position="289"/>
    </location>
</feature>
<dbReference type="InterPro" id="IPR035979">
    <property type="entry name" value="RBD_domain_sf"/>
</dbReference>
<dbReference type="AlphaFoldDB" id="W2RWP3"/>
<name>W2RWP3_CYPE1</name>
<feature type="compositionally biased region" description="Basic residues" evidence="1">
    <location>
        <begin position="464"/>
        <end position="488"/>
    </location>
</feature>
<evidence type="ECO:0000256" key="1">
    <source>
        <dbReference type="SAM" id="MobiDB-lite"/>
    </source>
</evidence>
<feature type="region of interest" description="Disordered" evidence="1">
    <location>
        <begin position="358"/>
        <end position="488"/>
    </location>
</feature>
<dbReference type="GeneID" id="19972369"/>
<evidence type="ECO:0000313" key="3">
    <source>
        <dbReference type="Proteomes" id="UP000030752"/>
    </source>
</evidence>
<reference evidence="2 3" key="1">
    <citation type="submission" date="2013-03" db="EMBL/GenBank/DDBJ databases">
        <title>The Genome Sequence of Phialophora europaea CBS 101466.</title>
        <authorList>
            <consortium name="The Broad Institute Genomics Platform"/>
            <person name="Cuomo C."/>
            <person name="de Hoog S."/>
            <person name="Gorbushina A."/>
            <person name="Walker B."/>
            <person name="Young S.K."/>
            <person name="Zeng Q."/>
            <person name="Gargeya S."/>
            <person name="Fitzgerald M."/>
            <person name="Haas B."/>
            <person name="Abouelleil A."/>
            <person name="Allen A.W."/>
            <person name="Alvarado L."/>
            <person name="Arachchi H.M."/>
            <person name="Berlin A.M."/>
            <person name="Chapman S.B."/>
            <person name="Gainer-Dewar J."/>
            <person name="Goldberg J."/>
            <person name="Griggs A."/>
            <person name="Gujja S."/>
            <person name="Hansen M."/>
            <person name="Howarth C."/>
            <person name="Imamovic A."/>
            <person name="Ireland A."/>
            <person name="Larimer J."/>
            <person name="McCowan C."/>
            <person name="Murphy C."/>
            <person name="Pearson M."/>
            <person name="Poon T.W."/>
            <person name="Priest M."/>
            <person name="Roberts A."/>
            <person name="Saif S."/>
            <person name="Shea T."/>
            <person name="Sisk P."/>
            <person name="Sykes S."/>
            <person name="Wortman J."/>
            <person name="Nusbaum C."/>
            <person name="Birren B."/>
        </authorList>
    </citation>
    <scope>NUCLEOTIDE SEQUENCE [LARGE SCALE GENOMIC DNA]</scope>
    <source>
        <strain evidence="2 3">CBS 101466</strain>
    </source>
</reference>
<dbReference type="Gene3D" id="3.30.70.330">
    <property type="match status" value="1"/>
</dbReference>
<organism evidence="2 3">
    <name type="scientific">Cyphellophora europaea (strain CBS 101466)</name>
    <name type="common">Phialophora europaea</name>
    <dbReference type="NCBI Taxonomy" id="1220924"/>
    <lineage>
        <taxon>Eukaryota</taxon>
        <taxon>Fungi</taxon>
        <taxon>Dikarya</taxon>
        <taxon>Ascomycota</taxon>
        <taxon>Pezizomycotina</taxon>
        <taxon>Eurotiomycetes</taxon>
        <taxon>Chaetothyriomycetidae</taxon>
        <taxon>Chaetothyriales</taxon>
        <taxon>Cyphellophoraceae</taxon>
        <taxon>Cyphellophora</taxon>
    </lineage>
</organism>
<dbReference type="OrthoDB" id="3595585at2759"/>
<feature type="compositionally biased region" description="Basic and acidic residues" evidence="1">
    <location>
        <begin position="121"/>
        <end position="158"/>
    </location>
</feature>
<dbReference type="VEuPathDB" id="FungiDB:HMPREF1541_05030"/>
<feature type="compositionally biased region" description="Basic and acidic residues" evidence="1">
    <location>
        <begin position="452"/>
        <end position="462"/>
    </location>
</feature>
<feature type="compositionally biased region" description="Basic and acidic residues" evidence="1">
    <location>
        <begin position="185"/>
        <end position="211"/>
    </location>
</feature>
<feature type="compositionally biased region" description="Basic and acidic residues" evidence="1">
    <location>
        <begin position="264"/>
        <end position="277"/>
    </location>
</feature>
<protein>
    <submittedName>
        <fullName evidence="2">Uncharacterized protein</fullName>
    </submittedName>
</protein>
<dbReference type="SUPFAM" id="SSF54928">
    <property type="entry name" value="RNA-binding domain, RBD"/>
    <property type="match status" value="1"/>
</dbReference>
<sequence>MTLDTTRLHVSPLTPDLLPVVLGSTFKSAAQNISYHELQTYPEKNYGFIELPTADAAQFKKKLSGAILKGTKMKVEEARPKKSSRRTVQDTEPARGADSSLKTKRKRKVADDDVMTGHLLSPERKVQRGWTEARKEKRGKKDDAKTERQHSKYTDKDELLFRTRVPPNKSNLVLKKSKQARKARHGAEEHTVHEFEKTTSEPSFLKHEQAHNKTSLEYVDGKGWVDEHGNVVEGEPSSVKRKRTQSKRTVTTGPSSKKAQKPPTEGKGHLAVDRDADTDSPSMDSSSSDDNAEQDSGSTGSSSRLSTPKHTLNAAGNANVEPLKAHPLETIFKKPQKPVSQDVAKPSLEVSTAFSFFGGGTDDIEDEPEIPLTPFTSQEMRNRGLRSAAPTPDTAYPSRFNSYDSAGLTEGELSEEDGDESEAKGGGPREPSPKQLRSASKHPSGTSNFEKMFWDKRGDNNRAWKARRRAVLKDKRHRENRARRPKTW</sequence>